<organism evidence="2 3">
    <name type="scientific">Knufia obscura</name>
    <dbReference type="NCBI Taxonomy" id="1635080"/>
    <lineage>
        <taxon>Eukaryota</taxon>
        <taxon>Fungi</taxon>
        <taxon>Dikarya</taxon>
        <taxon>Ascomycota</taxon>
        <taxon>Pezizomycotina</taxon>
        <taxon>Eurotiomycetes</taxon>
        <taxon>Chaetothyriomycetidae</taxon>
        <taxon>Chaetothyriales</taxon>
        <taxon>Trichomeriaceae</taxon>
        <taxon>Knufia</taxon>
    </lineage>
</organism>
<dbReference type="RefSeq" id="XP_064724536.1">
    <property type="nucleotide sequence ID" value="XM_064879698.1"/>
</dbReference>
<feature type="compositionally biased region" description="Basic and acidic residues" evidence="1">
    <location>
        <begin position="127"/>
        <end position="136"/>
    </location>
</feature>
<evidence type="ECO:0000313" key="3">
    <source>
        <dbReference type="Proteomes" id="UP001334248"/>
    </source>
</evidence>
<feature type="region of interest" description="Disordered" evidence="1">
    <location>
        <begin position="116"/>
        <end position="141"/>
    </location>
</feature>
<keyword evidence="3" id="KW-1185">Reference proteome</keyword>
<dbReference type="GeneID" id="90004768"/>
<comment type="caution">
    <text evidence="2">The sequence shown here is derived from an EMBL/GenBank/DDBJ whole genome shotgun (WGS) entry which is preliminary data.</text>
</comment>
<name>A0ABR0R716_9EURO</name>
<evidence type="ECO:0000256" key="1">
    <source>
        <dbReference type="SAM" id="MobiDB-lite"/>
    </source>
</evidence>
<evidence type="ECO:0000313" key="2">
    <source>
        <dbReference type="EMBL" id="KAK5936446.1"/>
    </source>
</evidence>
<accession>A0ABR0R716</accession>
<protein>
    <submittedName>
        <fullName evidence="2">Uncharacterized protein</fullName>
    </submittedName>
</protein>
<sequence length="170" mass="19492">MDRENRLQAVESSIAYKQRELLCKCVTEHLHTDSGADQPIEPEHEDIIAHDKPLYEYALKQLRTDTGAHQEVEPERAGIIVHERSERLYEPVHMDFDHSFAARAWCLGHDGPVSSRGNGRYQQRAHAHYEPEDRKQPSTLKMGEVRESIDAVLAAAAEREDLERRSPACR</sequence>
<reference evidence="2 3" key="1">
    <citation type="journal article" date="2023" name="Res Sq">
        <title>Genomic and morphological characterization of Knufia obscura isolated from the Mars 2020 spacecraft assembly facility.</title>
        <authorList>
            <person name="Chander A.M."/>
            <person name="Teixeira M.M."/>
            <person name="Singh N.K."/>
            <person name="Williams M.P."/>
            <person name="Parker C.W."/>
            <person name="Leo P."/>
            <person name="Stajich J.E."/>
            <person name="Torok T."/>
            <person name="Tighe S."/>
            <person name="Mason C.E."/>
            <person name="Venkateswaran K."/>
        </authorList>
    </citation>
    <scope>NUCLEOTIDE SEQUENCE [LARGE SCALE GENOMIC DNA]</scope>
    <source>
        <strain evidence="2 3">CCFEE 5817</strain>
    </source>
</reference>
<dbReference type="EMBL" id="JAVHJV010000049">
    <property type="protein sequence ID" value="KAK5936446.1"/>
    <property type="molecule type" value="Genomic_DNA"/>
</dbReference>
<dbReference type="Proteomes" id="UP001334248">
    <property type="component" value="Unassembled WGS sequence"/>
</dbReference>
<feature type="non-terminal residue" evidence="2">
    <location>
        <position position="170"/>
    </location>
</feature>
<proteinExistence type="predicted"/>
<gene>
    <name evidence="2" type="ORF">PMZ80_011319</name>
</gene>